<dbReference type="Proteomes" id="UP000054270">
    <property type="component" value="Unassembled WGS sequence"/>
</dbReference>
<organism evidence="2 3">
    <name type="scientific">Hypholoma sublateritium (strain FD-334 SS-4)</name>
    <dbReference type="NCBI Taxonomy" id="945553"/>
    <lineage>
        <taxon>Eukaryota</taxon>
        <taxon>Fungi</taxon>
        <taxon>Dikarya</taxon>
        <taxon>Basidiomycota</taxon>
        <taxon>Agaricomycotina</taxon>
        <taxon>Agaricomycetes</taxon>
        <taxon>Agaricomycetidae</taxon>
        <taxon>Agaricales</taxon>
        <taxon>Agaricineae</taxon>
        <taxon>Strophariaceae</taxon>
        <taxon>Hypholoma</taxon>
    </lineage>
</organism>
<name>A0A0D2M6K3_HYPSF</name>
<accession>A0A0D2M6K3</accession>
<feature type="compositionally biased region" description="Low complexity" evidence="1">
    <location>
        <begin position="261"/>
        <end position="273"/>
    </location>
</feature>
<evidence type="ECO:0000313" key="2">
    <source>
        <dbReference type="EMBL" id="KJA18803.1"/>
    </source>
</evidence>
<feature type="compositionally biased region" description="Polar residues" evidence="1">
    <location>
        <begin position="108"/>
        <end position="134"/>
    </location>
</feature>
<evidence type="ECO:0000313" key="3">
    <source>
        <dbReference type="Proteomes" id="UP000054270"/>
    </source>
</evidence>
<keyword evidence="3" id="KW-1185">Reference proteome</keyword>
<protein>
    <submittedName>
        <fullName evidence="2">Uncharacterized protein</fullName>
    </submittedName>
</protein>
<evidence type="ECO:0000256" key="1">
    <source>
        <dbReference type="SAM" id="MobiDB-lite"/>
    </source>
</evidence>
<dbReference type="AlphaFoldDB" id="A0A0D2M6K3"/>
<proteinExistence type="predicted"/>
<feature type="compositionally biased region" description="Basic and acidic residues" evidence="1">
    <location>
        <begin position="277"/>
        <end position="286"/>
    </location>
</feature>
<sequence length="306" mass="32046">MPVPGQAEPSGGRLRRQSGGGDAQLVDTAGKTESLSAGVQAGGRFPRKAKEIVAPAPSALSGAGRGSETSAVRRAREVALTAPDESISEPNAAQNHVHKSKLAKGKQRTGNDTFNSPPHTTRASGGTVPSSGNNPKGKKRAREDEDDRMSPRGKTSMSMVGRQRKANEATRRAQAAGAVGQTRVRIYAQTAVAAPRRHPAGHARSMNDDMRRRQHRYGGRQAARAPSVSMRSVGSHPRTATSLRVCSDAPQGAPKGQSLRAAGGATPDGTAAASHVQDTDSGVRSERAGVRWTGAARKLKIILSRL</sequence>
<gene>
    <name evidence="2" type="ORF">HYPSUDRAFT_56910</name>
</gene>
<feature type="region of interest" description="Disordered" evidence="1">
    <location>
        <begin position="217"/>
        <end position="286"/>
    </location>
</feature>
<feature type="region of interest" description="Disordered" evidence="1">
    <location>
        <begin position="1"/>
        <end position="177"/>
    </location>
</feature>
<feature type="compositionally biased region" description="Basic residues" evidence="1">
    <location>
        <begin position="96"/>
        <end position="107"/>
    </location>
</feature>
<reference evidence="3" key="1">
    <citation type="submission" date="2014-04" db="EMBL/GenBank/DDBJ databases">
        <title>Evolutionary Origins and Diversification of the Mycorrhizal Mutualists.</title>
        <authorList>
            <consortium name="DOE Joint Genome Institute"/>
            <consortium name="Mycorrhizal Genomics Consortium"/>
            <person name="Kohler A."/>
            <person name="Kuo A."/>
            <person name="Nagy L.G."/>
            <person name="Floudas D."/>
            <person name="Copeland A."/>
            <person name="Barry K.W."/>
            <person name="Cichocki N."/>
            <person name="Veneault-Fourrey C."/>
            <person name="LaButti K."/>
            <person name="Lindquist E.A."/>
            <person name="Lipzen A."/>
            <person name="Lundell T."/>
            <person name="Morin E."/>
            <person name="Murat C."/>
            <person name="Riley R."/>
            <person name="Ohm R."/>
            <person name="Sun H."/>
            <person name="Tunlid A."/>
            <person name="Henrissat B."/>
            <person name="Grigoriev I.V."/>
            <person name="Hibbett D.S."/>
            <person name="Martin F."/>
        </authorList>
    </citation>
    <scope>NUCLEOTIDE SEQUENCE [LARGE SCALE GENOMIC DNA]</scope>
    <source>
        <strain evidence="3">FD-334 SS-4</strain>
    </source>
</reference>
<dbReference type="EMBL" id="KN817584">
    <property type="protein sequence ID" value="KJA18803.1"/>
    <property type="molecule type" value="Genomic_DNA"/>
</dbReference>